<dbReference type="Proteomes" id="UP000626109">
    <property type="component" value="Unassembled WGS sequence"/>
</dbReference>
<feature type="compositionally biased region" description="Gly residues" evidence="1">
    <location>
        <begin position="47"/>
        <end position="56"/>
    </location>
</feature>
<sequence length="86" mass="8595">MGKRKRRNPRQNQGGPDDVSVGSAADAEGTAVDRGPLVPGAQAQSGQTGGSRGGGTRAVDSPWRRSRSRGVAPAAAGSDGGKKAVQ</sequence>
<evidence type="ECO:0000313" key="3">
    <source>
        <dbReference type="Proteomes" id="UP000626109"/>
    </source>
</evidence>
<evidence type="ECO:0000256" key="1">
    <source>
        <dbReference type="SAM" id="MobiDB-lite"/>
    </source>
</evidence>
<evidence type="ECO:0000313" key="2">
    <source>
        <dbReference type="EMBL" id="CAE8645947.1"/>
    </source>
</evidence>
<proteinExistence type="predicted"/>
<dbReference type="AlphaFoldDB" id="A0A813I4M9"/>
<accession>A0A813I4M9</accession>
<feature type="region of interest" description="Disordered" evidence="1">
    <location>
        <begin position="1"/>
        <end position="86"/>
    </location>
</feature>
<name>A0A813I4M9_POLGL</name>
<protein>
    <submittedName>
        <fullName evidence="2">Uncharacterized protein</fullName>
    </submittedName>
</protein>
<dbReference type="EMBL" id="CAJNNW010003959">
    <property type="protein sequence ID" value="CAE8645947.1"/>
    <property type="molecule type" value="Genomic_DNA"/>
</dbReference>
<organism evidence="2 3">
    <name type="scientific">Polarella glacialis</name>
    <name type="common">Dinoflagellate</name>
    <dbReference type="NCBI Taxonomy" id="89957"/>
    <lineage>
        <taxon>Eukaryota</taxon>
        <taxon>Sar</taxon>
        <taxon>Alveolata</taxon>
        <taxon>Dinophyceae</taxon>
        <taxon>Suessiales</taxon>
        <taxon>Suessiaceae</taxon>
        <taxon>Polarella</taxon>
    </lineage>
</organism>
<comment type="caution">
    <text evidence="2">The sequence shown here is derived from an EMBL/GenBank/DDBJ whole genome shotgun (WGS) entry which is preliminary data.</text>
</comment>
<reference evidence="2" key="1">
    <citation type="submission" date="2021-02" db="EMBL/GenBank/DDBJ databases">
        <authorList>
            <person name="Dougan E. K."/>
            <person name="Rhodes N."/>
            <person name="Thang M."/>
            <person name="Chan C."/>
        </authorList>
    </citation>
    <scope>NUCLEOTIDE SEQUENCE</scope>
</reference>
<feature type="non-terminal residue" evidence="2">
    <location>
        <position position="1"/>
    </location>
</feature>
<gene>
    <name evidence="2" type="ORF">PGLA2088_LOCUS4365</name>
</gene>